<evidence type="ECO:0000256" key="1">
    <source>
        <dbReference type="SAM" id="MobiDB-lite"/>
    </source>
</evidence>
<sequence>MCIGTTIRSAVDQSSNYHSSFGNTQNQVCRESSHHSSYQPWSSAQYTAEPSVAPAVDYTNFNLHGYRLESSTGWSANSVQSWTVDETSPASNFDSDHLHRDKRSETQFDLCRSGHKHVSTPQAIAPCTEARKSVNDAGSPYRRHTASLIRRIDTLLARRSTPHSNAPCAKPRKSRPGSAQRPRARNVVLKELVELLRKTKRDEQALALLPRAAAQAAQETTQEVSLPAEPPVRAPVKPIRPRESTPEDHKLPPGGPPPVSGGPRTVASGPRQAASAAKEVEAMATCDDGLMDCSSSVFLSRWVARVSPAPSARSGTSSPNCSVESEPSSPPATSDGVELVDDWGFDWGTPAPHHAVAAAACSGGDVFDVLALLRAPPCSRGGWSGHSTGTFCPELELPV</sequence>
<gene>
    <name evidence="2" type="ORF">CCUR1050_LOCUS6962</name>
</gene>
<accession>A0A7S0M4V2</accession>
<name>A0A7S0M4V2_9CRYP</name>
<proteinExistence type="predicted"/>
<dbReference type="EMBL" id="HBEZ01012641">
    <property type="protein sequence ID" value="CAD8629283.1"/>
    <property type="molecule type" value="Transcribed_RNA"/>
</dbReference>
<protein>
    <submittedName>
        <fullName evidence="2">Uncharacterized protein</fullName>
    </submittedName>
</protein>
<feature type="compositionally biased region" description="Basic and acidic residues" evidence="1">
    <location>
        <begin position="240"/>
        <end position="251"/>
    </location>
</feature>
<reference evidence="2" key="1">
    <citation type="submission" date="2021-01" db="EMBL/GenBank/DDBJ databases">
        <authorList>
            <person name="Corre E."/>
            <person name="Pelletier E."/>
            <person name="Niang G."/>
            <person name="Scheremetjew M."/>
            <person name="Finn R."/>
            <person name="Kale V."/>
            <person name="Holt S."/>
            <person name="Cochrane G."/>
            <person name="Meng A."/>
            <person name="Brown T."/>
            <person name="Cohen L."/>
        </authorList>
    </citation>
    <scope>NUCLEOTIDE SEQUENCE</scope>
    <source>
        <strain evidence="2">CCAP979/52</strain>
    </source>
</reference>
<dbReference type="AlphaFoldDB" id="A0A7S0M4V2"/>
<evidence type="ECO:0000313" key="2">
    <source>
        <dbReference type="EMBL" id="CAD8629283.1"/>
    </source>
</evidence>
<feature type="region of interest" description="Disordered" evidence="1">
    <location>
        <begin position="156"/>
        <end position="185"/>
    </location>
</feature>
<feature type="region of interest" description="Disordered" evidence="1">
    <location>
        <begin position="308"/>
        <end position="336"/>
    </location>
</feature>
<feature type="region of interest" description="Disordered" evidence="1">
    <location>
        <begin position="219"/>
        <end position="276"/>
    </location>
</feature>
<feature type="compositionally biased region" description="Polar residues" evidence="1">
    <location>
        <begin position="313"/>
        <end position="327"/>
    </location>
</feature>
<organism evidence="2">
    <name type="scientific">Cryptomonas curvata</name>
    <dbReference type="NCBI Taxonomy" id="233186"/>
    <lineage>
        <taxon>Eukaryota</taxon>
        <taxon>Cryptophyceae</taxon>
        <taxon>Cryptomonadales</taxon>
        <taxon>Cryptomonadaceae</taxon>
        <taxon>Cryptomonas</taxon>
    </lineage>
</organism>